<dbReference type="SUPFAM" id="SSF53098">
    <property type="entry name" value="Ribonuclease H-like"/>
    <property type="match status" value="1"/>
</dbReference>
<dbReference type="PANTHER" id="PTHR46880">
    <property type="entry name" value="RAS-ASSOCIATING DOMAIN-CONTAINING PROTEIN"/>
    <property type="match status" value="1"/>
</dbReference>
<sequence length="111" mass="12728">MHGRDVDLALKLVELVLALPPTSVKNETTFSAMKLIKHKRRGKMSTDTLNDLVAIHLEAPSIALFNPDDAIMEWMVCSLYFYYLFILTINISVGAYDIVQYIILQLFYLLF</sequence>
<gene>
    <name evidence="2" type="ORF">DPMN_018742</name>
</gene>
<evidence type="ECO:0000313" key="3">
    <source>
        <dbReference type="Proteomes" id="UP000828390"/>
    </source>
</evidence>
<name>A0A9D4S8L2_DREPO</name>
<comment type="caution">
    <text evidence="2">The sequence shown here is derived from an EMBL/GenBank/DDBJ whole genome shotgun (WGS) entry which is preliminary data.</text>
</comment>
<evidence type="ECO:0000313" key="2">
    <source>
        <dbReference type="EMBL" id="KAH3894585.1"/>
    </source>
</evidence>
<dbReference type="EMBL" id="JAIWYP010000001">
    <property type="protein sequence ID" value="KAH3894585.1"/>
    <property type="molecule type" value="Genomic_DNA"/>
</dbReference>
<reference evidence="2" key="1">
    <citation type="journal article" date="2019" name="bioRxiv">
        <title>The Genome of the Zebra Mussel, Dreissena polymorpha: A Resource for Invasive Species Research.</title>
        <authorList>
            <person name="McCartney M.A."/>
            <person name="Auch B."/>
            <person name="Kono T."/>
            <person name="Mallez S."/>
            <person name="Zhang Y."/>
            <person name="Obille A."/>
            <person name="Becker A."/>
            <person name="Abrahante J.E."/>
            <person name="Garbe J."/>
            <person name="Badalamenti J.P."/>
            <person name="Herman A."/>
            <person name="Mangelson H."/>
            <person name="Liachko I."/>
            <person name="Sullivan S."/>
            <person name="Sone E.D."/>
            <person name="Koren S."/>
            <person name="Silverstein K.A.T."/>
            <person name="Beckman K.B."/>
            <person name="Gohl D.M."/>
        </authorList>
    </citation>
    <scope>NUCLEOTIDE SEQUENCE</scope>
    <source>
        <strain evidence="2">Duluth1</strain>
        <tissue evidence="2">Whole animal</tissue>
    </source>
</reference>
<evidence type="ECO:0000256" key="1">
    <source>
        <dbReference type="SAM" id="Phobius"/>
    </source>
</evidence>
<keyword evidence="3" id="KW-1185">Reference proteome</keyword>
<dbReference type="PANTHER" id="PTHR46880:SF5">
    <property type="entry name" value="DUF4371 DOMAIN-CONTAINING PROTEIN"/>
    <property type="match status" value="1"/>
</dbReference>
<keyword evidence="1" id="KW-1133">Transmembrane helix</keyword>
<dbReference type="AlphaFoldDB" id="A0A9D4S8L2"/>
<dbReference type="InterPro" id="IPR012337">
    <property type="entry name" value="RNaseH-like_sf"/>
</dbReference>
<protein>
    <recommendedName>
        <fullName evidence="4">HAT C-terminal dimerisation domain-containing protein</fullName>
    </recommendedName>
</protein>
<evidence type="ECO:0008006" key="4">
    <source>
        <dbReference type="Google" id="ProtNLM"/>
    </source>
</evidence>
<keyword evidence="1" id="KW-0812">Transmembrane</keyword>
<keyword evidence="1" id="KW-0472">Membrane</keyword>
<dbReference type="Proteomes" id="UP000828390">
    <property type="component" value="Unassembled WGS sequence"/>
</dbReference>
<organism evidence="2 3">
    <name type="scientific">Dreissena polymorpha</name>
    <name type="common">Zebra mussel</name>
    <name type="synonym">Mytilus polymorpha</name>
    <dbReference type="NCBI Taxonomy" id="45954"/>
    <lineage>
        <taxon>Eukaryota</taxon>
        <taxon>Metazoa</taxon>
        <taxon>Spiralia</taxon>
        <taxon>Lophotrochozoa</taxon>
        <taxon>Mollusca</taxon>
        <taxon>Bivalvia</taxon>
        <taxon>Autobranchia</taxon>
        <taxon>Heteroconchia</taxon>
        <taxon>Euheterodonta</taxon>
        <taxon>Imparidentia</taxon>
        <taxon>Neoheterodontei</taxon>
        <taxon>Myida</taxon>
        <taxon>Dreissenoidea</taxon>
        <taxon>Dreissenidae</taxon>
        <taxon>Dreissena</taxon>
    </lineage>
</organism>
<feature type="transmembrane region" description="Helical" evidence="1">
    <location>
        <begin position="80"/>
        <end position="110"/>
    </location>
</feature>
<accession>A0A9D4S8L2</accession>
<reference evidence="2" key="2">
    <citation type="submission" date="2020-11" db="EMBL/GenBank/DDBJ databases">
        <authorList>
            <person name="McCartney M.A."/>
            <person name="Auch B."/>
            <person name="Kono T."/>
            <person name="Mallez S."/>
            <person name="Becker A."/>
            <person name="Gohl D.M."/>
            <person name="Silverstein K.A.T."/>
            <person name="Koren S."/>
            <person name="Bechman K.B."/>
            <person name="Herman A."/>
            <person name="Abrahante J.E."/>
            <person name="Garbe J."/>
        </authorList>
    </citation>
    <scope>NUCLEOTIDE SEQUENCE</scope>
    <source>
        <strain evidence="2">Duluth1</strain>
        <tissue evidence="2">Whole animal</tissue>
    </source>
</reference>
<proteinExistence type="predicted"/>